<feature type="region of interest" description="Disordered" evidence="1">
    <location>
        <begin position="335"/>
        <end position="522"/>
    </location>
</feature>
<dbReference type="EMBL" id="JAQQWM010000002">
    <property type="protein sequence ID" value="KAK8077096.1"/>
    <property type="molecule type" value="Genomic_DNA"/>
</dbReference>
<name>A0ABR1W0R8_9PEZI</name>
<feature type="compositionally biased region" description="Polar residues" evidence="1">
    <location>
        <begin position="335"/>
        <end position="348"/>
    </location>
</feature>
<comment type="caution">
    <text evidence="3">The sequence shown here is derived from an EMBL/GenBank/DDBJ whole genome shotgun (WGS) entry which is preliminary data.</text>
</comment>
<protein>
    <submittedName>
        <fullName evidence="3">Extracellular protein</fullName>
    </submittedName>
</protein>
<feature type="compositionally biased region" description="Low complexity" evidence="1">
    <location>
        <begin position="349"/>
        <end position="364"/>
    </location>
</feature>
<feature type="compositionally biased region" description="Low complexity" evidence="1">
    <location>
        <begin position="378"/>
        <end position="405"/>
    </location>
</feature>
<proteinExistence type="predicted"/>
<evidence type="ECO:0000313" key="4">
    <source>
        <dbReference type="Proteomes" id="UP001446871"/>
    </source>
</evidence>
<dbReference type="Gene3D" id="2.70.50.70">
    <property type="match status" value="1"/>
</dbReference>
<feature type="compositionally biased region" description="Low complexity" evidence="1">
    <location>
        <begin position="436"/>
        <end position="458"/>
    </location>
</feature>
<dbReference type="PANTHER" id="PTHR36182">
    <property type="entry name" value="PROTEIN, PUTATIVE (AFU_ORTHOLOGUE AFUA_6G10930)-RELATED"/>
    <property type="match status" value="1"/>
</dbReference>
<evidence type="ECO:0000256" key="2">
    <source>
        <dbReference type="SAM" id="SignalP"/>
    </source>
</evidence>
<organism evidence="3 4">
    <name type="scientific">Apiospora saccharicola</name>
    <dbReference type="NCBI Taxonomy" id="335842"/>
    <lineage>
        <taxon>Eukaryota</taxon>
        <taxon>Fungi</taxon>
        <taxon>Dikarya</taxon>
        <taxon>Ascomycota</taxon>
        <taxon>Pezizomycotina</taxon>
        <taxon>Sordariomycetes</taxon>
        <taxon>Xylariomycetidae</taxon>
        <taxon>Amphisphaeriales</taxon>
        <taxon>Apiosporaceae</taxon>
        <taxon>Apiospora</taxon>
    </lineage>
</organism>
<feature type="region of interest" description="Disordered" evidence="1">
    <location>
        <begin position="226"/>
        <end position="272"/>
    </location>
</feature>
<gene>
    <name evidence="3" type="ORF">PG996_003266</name>
</gene>
<feature type="compositionally biased region" description="Low complexity" evidence="1">
    <location>
        <begin position="252"/>
        <end position="263"/>
    </location>
</feature>
<reference evidence="3 4" key="1">
    <citation type="submission" date="2023-01" db="EMBL/GenBank/DDBJ databases">
        <title>Analysis of 21 Apiospora genomes using comparative genomics revels a genus with tremendous synthesis potential of carbohydrate active enzymes and secondary metabolites.</title>
        <authorList>
            <person name="Sorensen T."/>
        </authorList>
    </citation>
    <scope>NUCLEOTIDE SEQUENCE [LARGE SCALE GENOMIC DNA]</scope>
    <source>
        <strain evidence="3 4">CBS 83171</strain>
    </source>
</reference>
<keyword evidence="2" id="KW-0732">Signal</keyword>
<feature type="compositionally biased region" description="Low complexity" evidence="1">
    <location>
        <begin position="466"/>
        <end position="512"/>
    </location>
</feature>
<feature type="signal peptide" evidence="2">
    <location>
        <begin position="1"/>
        <end position="20"/>
    </location>
</feature>
<feature type="compositionally biased region" description="Low complexity" evidence="1">
    <location>
        <begin position="412"/>
        <end position="428"/>
    </location>
</feature>
<feature type="chain" id="PRO_5045286274" evidence="2">
    <location>
        <begin position="21"/>
        <end position="595"/>
    </location>
</feature>
<dbReference type="Proteomes" id="UP001446871">
    <property type="component" value="Unassembled WGS sequence"/>
</dbReference>
<keyword evidence="4" id="KW-1185">Reference proteome</keyword>
<dbReference type="PANTHER" id="PTHR36182:SF1">
    <property type="entry name" value="PROTEIN, PUTATIVE (AFU_ORTHOLOGUE AFUA_6G10930)-RELATED"/>
    <property type="match status" value="1"/>
</dbReference>
<evidence type="ECO:0000313" key="3">
    <source>
        <dbReference type="EMBL" id="KAK8077096.1"/>
    </source>
</evidence>
<sequence>MYVSRIVTLVVALAAETALGHMNMADPPPLRYKGNPNAVKAGKIDTDITSPNTAATFPCKGAIPDMDDPVAGTPVATWYPGEQHTVKIVGGASHNGGSCQLSISYDKGQTFTVVFSKIGACPTDPNIPFTLPADTPSADKVLFSWSWINHTGNREFYNNCAVLTIGAAKKKRAAPAVAFKDRPPMLVANIYHTAGAACVKEGVDALYPEPGPDFVNVSSTAALPDDCVTGQPMNSNPIVGGSGGSGSGGASASGSASAPAGPGITPSVRPGQIPTSSTSVVYVSSSSSSSSSSLSLLSVPSMLSSLLMPLPSSTVDLVSPSSPIPSTFVISPTASSLDGGSTLVTSTRSASSSSSASEAAPSPSLIVIPITTSRQNNSTSSATPSSTSSATKSTTFTSVSSPSTPGGIFIPSSTTRSTLLTSSSSHSTPGGIFIPSSTTTTSASASSSLSSGSGAVPPTNTPTPSSPDATPSISNSIPTTPSSSASATSSEIVGLPSQTSTATSSAAPPTGTGSTGGGVLTGPCQPEGEWNCLSGGTSWQRCASGIWSVVVPMAPGTSCTPGQSSNLNKKRELYMRRRNAPRRYPVRRRAQAGAW</sequence>
<accession>A0ABR1W0R8</accession>
<evidence type="ECO:0000256" key="1">
    <source>
        <dbReference type="SAM" id="MobiDB-lite"/>
    </source>
</evidence>
<feature type="compositionally biased region" description="Gly residues" evidence="1">
    <location>
        <begin position="240"/>
        <end position="251"/>
    </location>
</feature>